<dbReference type="OrthoDB" id="5318346at2759"/>
<dbReference type="PANTHER" id="PTHR42080">
    <property type="entry name" value="SRR1 DOMAIN-CONTAINING PROTEIN"/>
    <property type="match status" value="1"/>
</dbReference>
<dbReference type="EMBL" id="JAPEUV010000011">
    <property type="protein sequence ID" value="KAJ4341455.1"/>
    <property type="molecule type" value="Genomic_DNA"/>
</dbReference>
<protein>
    <recommendedName>
        <fullName evidence="2">SRR1-like domain-containing protein</fullName>
    </recommendedName>
</protein>
<dbReference type="Proteomes" id="UP001140562">
    <property type="component" value="Unassembled WGS sequence"/>
</dbReference>
<evidence type="ECO:0000313" key="4">
    <source>
        <dbReference type="Proteomes" id="UP001140562"/>
    </source>
</evidence>
<dbReference type="AlphaFoldDB" id="A0A9W8X6H8"/>
<proteinExistence type="predicted"/>
<organism evidence="3 4">
    <name type="scientific">Didymella glomerata</name>
    <dbReference type="NCBI Taxonomy" id="749621"/>
    <lineage>
        <taxon>Eukaryota</taxon>
        <taxon>Fungi</taxon>
        <taxon>Dikarya</taxon>
        <taxon>Ascomycota</taxon>
        <taxon>Pezizomycotina</taxon>
        <taxon>Dothideomycetes</taxon>
        <taxon>Pleosporomycetidae</taxon>
        <taxon>Pleosporales</taxon>
        <taxon>Pleosporineae</taxon>
        <taxon>Didymellaceae</taxon>
        <taxon>Didymella</taxon>
    </lineage>
</organism>
<name>A0A9W8X6H8_9PLEO</name>
<accession>A0A9W8X6H8</accession>
<dbReference type="InterPro" id="IPR012942">
    <property type="entry name" value="SRR1-like"/>
</dbReference>
<sequence>MGGRGRVKRQQVDTEDGWTVITHGLSNLSVSNGKRKARGGRKNAQAGFMPTEIVQGLTAEKLLQDFQNLCIGIGSFSRDWEHRHRAMWQLVLFMGVVSYLRQSSVGVKLYAQEPAFTSLDHDFLSLVSINVCANDIATHITPQSFVFSPFVDWYLLLPIFLKDKDPVLYVGNEILNDYGAYAQSEEKREKLEECNILGQGWLAKRNVVKLRDFEMHPHALNGMVVYWTNAGEVEEADNTAKEESRSGHEASKEKDGADDARQEGVVENSVLRERRTEE</sequence>
<feature type="region of interest" description="Disordered" evidence="1">
    <location>
        <begin position="235"/>
        <end position="278"/>
    </location>
</feature>
<feature type="compositionally biased region" description="Basic and acidic residues" evidence="1">
    <location>
        <begin position="238"/>
        <end position="278"/>
    </location>
</feature>
<evidence type="ECO:0000256" key="1">
    <source>
        <dbReference type="SAM" id="MobiDB-lite"/>
    </source>
</evidence>
<keyword evidence="4" id="KW-1185">Reference proteome</keyword>
<feature type="domain" description="SRR1-like" evidence="2">
    <location>
        <begin position="69"/>
        <end position="227"/>
    </location>
</feature>
<dbReference type="PANTHER" id="PTHR42080:SF1">
    <property type="entry name" value="SRR1-LIKE DOMAIN-CONTAINING PROTEIN"/>
    <property type="match status" value="1"/>
</dbReference>
<dbReference type="Pfam" id="PF07985">
    <property type="entry name" value="SRR1"/>
    <property type="match status" value="1"/>
</dbReference>
<evidence type="ECO:0000259" key="2">
    <source>
        <dbReference type="Pfam" id="PF07985"/>
    </source>
</evidence>
<evidence type="ECO:0000313" key="3">
    <source>
        <dbReference type="EMBL" id="KAJ4341455.1"/>
    </source>
</evidence>
<comment type="caution">
    <text evidence="3">The sequence shown here is derived from an EMBL/GenBank/DDBJ whole genome shotgun (WGS) entry which is preliminary data.</text>
</comment>
<reference evidence="3" key="1">
    <citation type="submission" date="2022-10" db="EMBL/GenBank/DDBJ databases">
        <title>Tapping the CABI collections for fungal endophytes: first genome assemblies for Collariella, Neodidymelliopsis, Ascochyta clinopodiicola, Didymella pomorum, Didymosphaeria variabile, Neocosmospora piperis and Neocucurbitaria cava.</title>
        <authorList>
            <person name="Hill R."/>
        </authorList>
    </citation>
    <scope>NUCLEOTIDE SEQUENCE</scope>
    <source>
        <strain evidence="3">IMI 360193</strain>
    </source>
</reference>
<gene>
    <name evidence="3" type="ORF">N0V87_001847</name>
</gene>